<dbReference type="Proteomes" id="UP001501791">
    <property type="component" value="Unassembled WGS sequence"/>
</dbReference>
<protein>
    <recommendedName>
        <fullName evidence="1">AbiEi antitoxin N-terminal domain-containing protein</fullName>
    </recommendedName>
</protein>
<reference evidence="3" key="1">
    <citation type="journal article" date="2019" name="Int. J. Syst. Evol. Microbiol.">
        <title>The Global Catalogue of Microorganisms (GCM) 10K type strain sequencing project: providing services to taxonomists for standard genome sequencing and annotation.</title>
        <authorList>
            <consortium name="The Broad Institute Genomics Platform"/>
            <consortium name="The Broad Institute Genome Sequencing Center for Infectious Disease"/>
            <person name="Wu L."/>
            <person name="Ma J."/>
        </authorList>
    </citation>
    <scope>NUCLEOTIDE SEQUENCE [LARGE SCALE GENOMIC DNA]</scope>
    <source>
        <strain evidence="3">JCM 13319</strain>
    </source>
</reference>
<evidence type="ECO:0000313" key="3">
    <source>
        <dbReference type="Proteomes" id="UP001501791"/>
    </source>
</evidence>
<name>A0ABP4MTR3_9MICO</name>
<gene>
    <name evidence="2" type="ORF">GCM10009691_25870</name>
</gene>
<dbReference type="RefSeq" id="WP_346036398.1">
    <property type="nucleotide sequence ID" value="NZ_BAAALY010000012.1"/>
</dbReference>
<evidence type="ECO:0000313" key="2">
    <source>
        <dbReference type="EMBL" id="GAA1550113.1"/>
    </source>
</evidence>
<organism evidence="2 3">
    <name type="scientific">Brevibacterium picturae</name>
    <dbReference type="NCBI Taxonomy" id="260553"/>
    <lineage>
        <taxon>Bacteria</taxon>
        <taxon>Bacillati</taxon>
        <taxon>Actinomycetota</taxon>
        <taxon>Actinomycetes</taxon>
        <taxon>Micrococcales</taxon>
        <taxon>Brevibacteriaceae</taxon>
        <taxon>Brevibacterium</taxon>
    </lineage>
</organism>
<accession>A0ABP4MTR3</accession>
<keyword evidence="3" id="KW-1185">Reference proteome</keyword>
<dbReference type="Pfam" id="PF13338">
    <property type="entry name" value="AbiEi_4"/>
    <property type="match status" value="1"/>
</dbReference>
<evidence type="ECO:0000259" key="1">
    <source>
        <dbReference type="Pfam" id="PF13338"/>
    </source>
</evidence>
<dbReference type="EMBL" id="BAAALY010000012">
    <property type="protein sequence ID" value="GAA1550113.1"/>
    <property type="molecule type" value="Genomic_DNA"/>
</dbReference>
<proteinExistence type="predicted"/>
<feature type="domain" description="AbiEi antitoxin N-terminal" evidence="1">
    <location>
        <begin position="8"/>
        <end position="52"/>
    </location>
</feature>
<sequence length="274" mass="30229">MLSSIAAVLTLASEQEGLLTTMQAQRRGISRLELSRLATHDVIERVAHGVYITPEGSMKPHSELRAAWMALDPHTFAYERLDAGSVGFSVTHRSAAELHGLGQLIPDVYEFVSTTPKRTRREDVRIRRRSIGEVDITIVHGLPCTSVERTIADLAESHEDLSLVADALYDAELSVINVERLCTLLDPVAKINDHESGTKFLRFLMRVGGLEKKVVASVLADALDPTGQSTGRQLWHLSSGVNPEPSKDIFLRDLVKGNLPALRSFVNEFSDEPE</sequence>
<comment type="caution">
    <text evidence="2">The sequence shown here is derived from an EMBL/GenBank/DDBJ whole genome shotgun (WGS) entry which is preliminary data.</text>
</comment>
<dbReference type="InterPro" id="IPR025159">
    <property type="entry name" value="AbiEi_N"/>
</dbReference>